<evidence type="ECO:0000256" key="1">
    <source>
        <dbReference type="SAM" id="SignalP"/>
    </source>
</evidence>
<evidence type="ECO:0000313" key="2">
    <source>
        <dbReference type="EMBL" id="MFC7750027.1"/>
    </source>
</evidence>
<keyword evidence="3" id="KW-1185">Reference proteome</keyword>
<proteinExistence type="predicted"/>
<evidence type="ECO:0000313" key="3">
    <source>
        <dbReference type="Proteomes" id="UP001596528"/>
    </source>
</evidence>
<comment type="caution">
    <text evidence="2">The sequence shown here is derived from an EMBL/GenBank/DDBJ whole genome shotgun (WGS) entry which is preliminary data.</text>
</comment>
<organism evidence="2 3">
    <name type="scientific">Paenibacillus thermoaerophilus</name>
    <dbReference type="NCBI Taxonomy" id="1215385"/>
    <lineage>
        <taxon>Bacteria</taxon>
        <taxon>Bacillati</taxon>
        <taxon>Bacillota</taxon>
        <taxon>Bacilli</taxon>
        <taxon>Bacillales</taxon>
        <taxon>Paenibacillaceae</taxon>
        <taxon>Paenibacillus</taxon>
    </lineage>
</organism>
<feature type="chain" id="PRO_5047501583" evidence="1">
    <location>
        <begin position="20"/>
        <end position="161"/>
    </location>
</feature>
<dbReference type="EMBL" id="JBHTGQ010000018">
    <property type="protein sequence ID" value="MFC7750027.1"/>
    <property type="molecule type" value="Genomic_DNA"/>
</dbReference>
<gene>
    <name evidence="2" type="ORF">ACFQWB_08730</name>
</gene>
<feature type="signal peptide" evidence="1">
    <location>
        <begin position="1"/>
        <end position="19"/>
    </location>
</feature>
<accession>A0ABW2V1I6</accession>
<name>A0ABW2V1I6_9BACL</name>
<dbReference type="RefSeq" id="WP_138788302.1">
    <property type="nucleotide sequence ID" value="NZ_JBHTGQ010000018.1"/>
</dbReference>
<dbReference type="Proteomes" id="UP001596528">
    <property type="component" value="Unassembled WGS sequence"/>
</dbReference>
<keyword evidence="1" id="KW-0732">Signal</keyword>
<sequence length="161" mass="17134">MKPIVLIPILAAAILAAGAAPDPLLHAPAHAAFAERGGTDRLRSGRAELYDLREGRVIGSWTLSDELRREASALLASISGDAPQSGGEMKQGRMLRLELTPPLHVRTSRYSGDVPELLLMYDNAAPGRAVRLLLPAGGDIVWLSTQRSAAKLVSLIEARGP</sequence>
<protein>
    <submittedName>
        <fullName evidence="2">Uncharacterized protein</fullName>
    </submittedName>
</protein>
<reference evidence="3" key="1">
    <citation type="journal article" date="2019" name="Int. J. Syst. Evol. Microbiol.">
        <title>The Global Catalogue of Microorganisms (GCM) 10K type strain sequencing project: providing services to taxonomists for standard genome sequencing and annotation.</title>
        <authorList>
            <consortium name="The Broad Institute Genomics Platform"/>
            <consortium name="The Broad Institute Genome Sequencing Center for Infectious Disease"/>
            <person name="Wu L."/>
            <person name="Ma J."/>
        </authorList>
    </citation>
    <scope>NUCLEOTIDE SEQUENCE [LARGE SCALE GENOMIC DNA]</scope>
    <source>
        <strain evidence="3">JCM 18657</strain>
    </source>
</reference>